<keyword evidence="8" id="KW-1185">Reference proteome</keyword>
<dbReference type="Pfam" id="PF00437">
    <property type="entry name" value="T2SSE"/>
    <property type="match status" value="1"/>
</dbReference>
<organism evidence="7 8">
    <name type="scientific">Angustibacter aerolatus</name>
    <dbReference type="NCBI Taxonomy" id="1162965"/>
    <lineage>
        <taxon>Bacteria</taxon>
        <taxon>Bacillati</taxon>
        <taxon>Actinomycetota</taxon>
        <taxon>Actinomycetes</taxon>
        <taxon>Kineosporiales</taxon>
        <taxon>Kineosporiaceae</taxon>
    </lineage>
</organism>
<keyword evidence="2" id="KW-0547">Nucleotide-binding</keyword>
<dbReference type="InterPro" id="IPR001482">
    <property type="entry name" value="T2SS/T4SS_dom"/>
</dbReference>
<evidence type="ECO:0000256" key="3">
    <source>
        <dbReference type="ARBA" id="ARBA00022840"/>
    </source>
</evidence>
<reference evidence="8" key="1">
    <citation type="journal article" date="2019" name="Int. J. Syst. Evol. Microbiol.">
        <title>The Global Catalogue of Microorganisms (GCM) 10K type strain sequencing project: providing services to taxonomists for standard genome sequencing and annotation.</title>
        <authorList>
            <consortium name="The Broad Institute Genomics Platform"/>
            <consortium name="The Broad Institute Genome Sequencing Center for Infectious Disease"/>
            <person name="Wu L."/>
            <person name="Ma J."/>
        </authorList>
    </citation>
    <scope>NUCLEOTIDE SEQUENCE [LARGE SCALE GENOMIC DNA]</scope>
    <source>
        <strain evidence="8">NBRC 108730</strain>
    </source>
</reference>
<evidence type="ECO:0000256" key="1">
    <source>
        <dbReference type="ARBA" id="ARBA00006611"/>
    </source>
</evidence>
<comment type="caution">
    <text evidence="7">The sequence shown here is derived from an EMBL/GenBank/DDBJ whole genome shotgun (WGS) entry which is preliminary data.</text>
</comment>
<keyword evidence="3" id="KW-0067">ATP-binding</keyword>
<dbReference type="InterPro" id="IPR037257">
    <property type="entry name" value="T2SS_E_N_sf"/>
</dbReference>
<dbReference type="SUPFAM" id="SSF52540">
    <property type="entry name" value="P-loop containing nucleoside triphosphate hydrolases"/>
    <property type="match status" value="1"/>
</dbReference>
<feature type="region of interest" description="Disordered" evidence="4">
    <location>
        <begin position="382"/>
        <end position="401"/>
    </location>
</feature>
<dbReference type="Gene3D" id="3.30.450.90">
    <property type="match status" value="1"/>
</dbReference>
<dbReference type="InterPro" id="IPR027417">
    <property type="entry name" value="P-loop_NTPase"/>
</dbReference>
<feature type="domain" description="Type II secretion system protein GspE N-terminal" evidence="6">
    <location>
        <begin position="1"/>
        <end position="42"/>
    </location>
</feature>
<feature type="compositionally biased region" description="Basic and acidic residues" evidence="4">
    <location>
        <begin position="309"/>
        <end position="327"/>
    </location>
</feature>
<name>A0ABQ6JC06_9ACTN</name>
<dbReference type="Gene3D" id="3.30.300.160">
    <property type="entry name" value="Type II secretion system, protein E, N-terminal domain"/>
    <property type="match status" value="1"/>
</dbReference>
<evidence type="ECO:0000259" key="5">
    <source>
        <dbReference type="Pfam" id="PF00437"/>
    </source>
</evidence>
<comment type="similarity">
    <text evidence="1">Belongs to the GSP E family.</text>
</comment>
<evidence type="ECO:0000256" key="4">
    <source>
        <dbReference type="SAM" id="MobiDB-lite"/>
    </source>
</evidence>
<evidence type="ECO:0000313" key="8">
    <source>
        <dbReference type="Proteomes" id="UP001157017"/>
    </source>
</evidence>
<dbReference type="Pfam" id="PF05157">
    <property type="entry name" value="MshEN"/>
    <property type="match status" value="1"/>
</dbReference>
<evidence type="ECO:0000313" key="7">
    <source>
        <dbReference type="EMBL" id="GMA85141.1"/>
    </source>
</evidence>
<feature type="compositionally biased region" description="Basic and acidic residues" evidence="4">
    <location>
        <begin position="284"/>
        <end position="300"/>
    </location>
</feature>
<protein>
    <recommendedName>
        <fullName evidence="9">Bacterial type II secretion system protein E domain-containing protein</fullName>
    </recommendedName>
</protein>
<evidence type="ECO:0000256" key="2">
    <source>
        <dbReference type="ARBA" id="ARBA00022741"/>
    </source>
</evidence>
<dbReference type="Proteomes" id="UP001157017">
    <property type="component" value="Unassembled WGS sequence"/>
</dbReference>
<feature type="domain" description="Bacterial type II secretion system protein E" evidence="5">
    <location>
        <begin position="69"/>
        <end position="204"/>
    </location>
</feature>
<feature type="compositionally biased region" description="Basic and acidic residues" evidence="4">
    <location>
        <begin position="258"/>
        <end position="270"/>
    </location>
</feature>
<dbReference type="EMBL" id="BSUZ01000001">
    <property type="protein sequence ID" value="GMA85141.1"/>
    <property type="molecule type" value="Genomic_DNA"/>
</dbReference>
<accession>A0ABQ6JC06</accession>
<dbReference type="InterPro" id="IPR007831">
    <property type="entry name" value="T2SS_GspE_N"/>
</dbReference>
<proteinExistence type="inferred from homology"/>
<sequence>MADPGNVFALDDFRQMTGLDVRPVVATRGDLLAAIDRYYRADADLDDLTTALGGDAAEEEELSKVKEIVDDAPIVKYVNLLIMQAIQDRASDIHLEPSEHDLRVRYRIDGVLHEVMRSPRAIQSGVISRLKIMADIDIAERRVPQDGRLSVNANGRKIDLRVATLPTVWGEKVVMRILDNSTASLDLADLGFSAANYERFSKSLGEALRHDPGDRAHRVGQVDDALRHAEHRQQARGQRHHRRGPGRVPVAGHQPGAGEREGGPDLRGRAALDPALRPRHRAARRDPRPRDRADRRRGVADRSPGAVDAAHERRAVRDHPADRDGHRALPGRLGAGLRAGAAAHPQAVLAVQGGLRAGRAGPAARGVPVRPARLAAAACTGRSAARRARAPATRAGSRCTR</sequence>
<dbReference type="PANTHER" id="PTHR30258">
    <property type="entry name" value="TYPE II SECRETION SYSTEM PROTEIN GSPE-RELATED"/>
    <property type="match status" value="1"/>
</dbReference>
<dbReference type="PANTHER" id="PTHR30258:SF1">
    <property type="entry name" value="PROTEIN TRANSPORT PROTEIN HOFB HOMOLOG"/>
    <property type="match status" value="1"/>
</dbReference>
<feature type="region of interest" description="Disordered" evidence="4">
    <location>
        <begin position="229"/>
        <end position="331"/>
    </location>
</feature>
<evidence type="ECO:0000259" key="6">
    <source>
        <dbReference type="Pfam" id="PF05157"/>
    </source>
</evidence>
<gene>
    <name evidence="7" type="ORF">GCM10025868_03910</name>
</gene>
<feature type="compositionally biased region" description="Low complexity" evidence="4">
    <location>
        <begin position="390"/>
        <end position="401"/>
    </location>
</feature>
<evidence type="ECO:0008006" key="9">
    <source>
        <dbReference type="Google" id="ProtNLM"/>
    </source>
</evidence>
<dbReference type="SUPFAM" id="SSF160246">
    <property type="entry name" value="EspE N-terminal domain-like"/>
    <property type="match status" value="1"/>
</dbReference>